<organism evidence="1 2">
    <name type="scientific">Aphanomyces euteiches</name>
    <dbReference type="NCBI Taxonomy" id="100861"/>
    <lineage>
        <taxon>Eukaryota</taxon>
        <taxon>Sar</taxon>
        <taxon>Stramenopiles</taxon>
        <taxon>Oomycota</taxon>
        <taxon>Saprolegniomycetes</taxon>
        <taxon>Saprolegniales</taxon>
        <taxon>Verrucalvaceae</taxon>
        <taxon>Aphanomyces</taxon>
    </lineage>
</organism>
<reference evidence="1 2" key="1">
    <citation type="submission" date="2019-07" db="EMBL/GenBank/DDBJ databases">
        <title>Genomics analysis of Aphanomyces spp. identifies a new class of oomycete effector associated with host adaptation.</title>
        <authorList>
            <person name="Gaulin E."/>
        </authorList>
    </citation>
    <scope>NUCLEOTIDE SEQUENCE [LARGE SCALE GENOMIC DNA]</scope>
    <source>
        <strain evidence="1 2">ATCC 201684</strain>
    </source>
</reference>
<proteinExistence type="predicted"/>
<gene>
    <name evidence="1" type="ORF">Ae201684_015292</name>
</gene>
<sequence>MTSDNCQLVLTSTPLFRYICDFQHGVYHDMLPFLQFSTVESQDLLQYAIQVEAELLATVQPWLQEFGLARLDRLIATLPFMKSILLLYGARIGACDVLETVARIDGVQSIELMTDLLNVAMTSSHIQVIESLYRLGYTPDNDYYIGHLFCGMGEAVAASNMAMAQFLECELSKIDQTIMKRWVDLDNVDQRRIQTTLKQLVEANERDSLAWLLKRWSQLTTMLQKYHTRTYWRGFALEFSKWPLLSLMEDPERPLETQYSEDLRLAVGIPSLPAVQWLVEQGCRVHFTHVTDASRAWRMRNVLDVRMAIFDYLWTAWLEQGAAPDDMEAALFISNEYAWDAHSVQAIDLVWSKGGKPPIQNVINAARYGLSLEAVDFTFHRLKHSMPMDKLMALALDGLLAAIRSNKISYVEWWLGHVEIRNQDLADAALQVMKDNAVDPGIRVLVESKCKAWPVESHLLEDN</sequence>
<dbReference type="AlphaFoldDB" id="A0A6G0WH35"/>
<dbReference type="VEuPathDB" id="FungiDB:AeMF1_004863"/>
<comment type="caution">
    <text evidence="1">The sequence shown here is derived from an EMBL/GenBank/DDBJ whole genome shotgun (WGS) entry which is preliminary data.</text>
</comment>
<accession>A0A6G0WH35</accession>
<protein>
    <submittedName>
        <fullName evidence="1">Uncharacterized protein</fullName>
    </submittedName>
</protein>
<dbReference type="Proteomes" id="UP000481153">
    <property type="component" value="Unassembled WGS sequence"/>
</dbReference>
<evidence type="ECO:0000313" key="1">
    <source>
        <dbReference type="EMBL" id="KAF0726478.1"/>
    </source>
</evidence>
<keyword evidence="2" id="KW-1185">Reference proteome</keyword>
<dbReference type="EMBL" id="VJMJ01000215">
    <property type="protein sequence ID" value="KAF0726478.1"/>
    <property type="molecule type" value="Genomic_DNA"/>
</dbReference>
<name>A0A6G0WH35_9STRA</name>
<evidence type="ECO:0000313" key="2">
    <source>
        <dbReference type="Proteomes" id="UP000481153"/>
    </source>
</evidence>